<keyword evidence="3" id="KW-1185">Reference proteome</keyword>
<keyword evidence="1" id="KW-1133">Transmembrane helix</keyword>
<reference evidence="2 3" key="1">
    <citation type="submission" date="2018-08" db="EMBL/GenBank/DDBJ databases">
        <title>Lysobacter sp. zong2l5, whole genome shotgun sequence.</title>
        <authorList>
            <person name="Zhang X."/>
            <person name="Feng G."/>
            <person name="Zhu H."/>
        </authorList>
    </citation>
    <scope>NUCLEOTIDE SEQUENCE [LARGE SCALE GENOMIC DNA]</scope>
    <source>
        <strain evidence="3">zong2l5</strain>
    </source>
</reference>
<dbReference type="Proteomes" id="UP000264492">
    <property type="component" value="Unassembled WGS sequence"/>
</dbReference>
<accession>A0A371K5E9</accession>
<dbReference type="OrthoDB" id="5767765at2"/>
<name>A0A371K5E9_9GAMM</name>
<feature type="transmembrane region" description="Helical" evidence="1">
    <location>
        <begin position="44"/>
        <end position="63"/>
    </location>
</feature>
<keyword evidence="1" id="KW-0812">Transmembrane</keyword>
<evidence type="ECO:0000256" key="1">
    <source>
        <dbReference type="SAM" id="Phobius"/>
    </source>
</evidence>
<dbReference type="AlphaFoldDB" id="A0A371K5E9"/>
<feature type="transmembrane region" description="Helical" evidence="1">
    <location>
        <begin position="12"/>
        <end position="32"/>
    </location>
</feature>
<organism evidence="2 3">
    <name type="scientific">Lysobacter silvisoli</name>
    <dbReference type="NCBI Taxonomy" id="2293254"/>
    <lineage>
        <taxon>Bacteria</taxon>
        <taxon>Pseudomonadati</taxon>
        <taxon>Pseudomonadota</taxon>
        <taxon>Gammaproteobacteria</taxon>
        <taxon>Lysobacterales</taxon>
        <taxon>Lysobacteraceae</taxon>
        <taxon>Lysobacter</taxon>
    </lineage>
</organism>
<gene>
    <name evidence="2" type="ORF">DX914_08595</name>
</gene>
<evidence type="ECO:0000313" key="3">
    <source>
        <dbReference type="Proteomes" id="UP000264492"/>
    </source>
</evidence>
<proteinExistence type="predicted"/>
<dbReference type="RefSeq" id="WP_115858570.1">
    <property type="nucleotide sequence ID" value="NZ_QTSU01000001.1"/>
</dbReference>
<keyword evidence="1" id="KW-0472">Membrane</keyword>
<dbReference type="EMBL" id="QTSU01000001">
    <property type="protein sequence ID" value="RDZ29135.1"/>
    <property type="molecule type" value="Genomic_DNA"/>
</dbReference>
<protein>
    <submittedName>
        <fullName evidence="2">Uncharacterized protein</fullName>
    </submittedName>
</protein>
<comment type="caution">
    <text evidence="2">The sequence shown here is derived from an EMBL/GenBank/DDBJ whole genome shotgun (WGS) entry which is preliminary data.</text>
</comment>
<sequence>MTRYAVPAPGRAALLVPAVSLIAALAGVAYAVLRSREDPQALQLAWIALPVLALVSGLIWLGARRRSVELDGATLIVRAGPHTRRVPVSELDLAQARVVDLDEHTGLRPSIKTLGSALPGYQAGWFRMRDGWRKGYYLLTSRQRVLCLPERGGATLLLSLEQPQALLDALQAVAPRGRSR</sequence>
<evidence type="ECO:0000313" key="2">
    <source>
        <dbReference type="EMBL" id="RDZ29135.1"/>
    </source>
</evidence>